<name>A0A0D2EDJ3_CLAB1</name>
<dbReference type="AlphaFoldDB" id="A0A0D2EDJ3"/>
<organism evidence="1 2">
    <name type="scientific">Cladophialophora bantiana (strain ATCC 10958 / CBS 173.52 / CDC B-1940 / NIH 8579)</name>
    <name type="common">Xylohypha bantiana</name>
    <dbReference type="NCBI Taxonomy" id="1442370"/>
    <lineage>
        <taxon>Eukaryota</taxon>
        <taxon>Fungi</taxon>
        <taxon>Dikarya</taxon>
        <taxon>Ascomycota</taxon>
        <taxon>Pezizomycotina</taxon>
        <taxon>Eurotiomycetes</taxon>
        <taxon>Chaetothyriomycetidae</taxon>
        <taxon>Chaetothyriales</taxon>
        <taxon>Herpotrichiellaceae</taxon>
        <taxon>Cladophialophora</taxon>
    </lineage>
</organism>
<dbReference type="RefSeq" id="XP_016614865.1">
    <property type="nucleotide sequence ID" value="XM_016769019.1"/>
</dbReference>
<accession>A0A0D2EDJ3</accession>
<dbReference type="Proteomes" id="UP000053789">
    <property type="component" value="Unassembled WGS sequence"/>
</dbReference>
<evidence type="ECO:0000313" key="2">
    <source>
        <dbReference type="Proteomes" id="UP000053789"/>
    </source>
</evidence>
<dbReference type="GeneID" id="27704235"/>
<sequence>MSITKLPLQQLAAQLVISPAPTTLGESTAVLKKLQSLGPVLSFMTRRDVVPGNAEQLEMDVVFSSRATLEKAQHASPFTVKVNYDLPDPKLQDPYNVRNLQSRRQPQPKTMTCHVRVHDEYQLPRRSILSDGFSPSLNTRLYQSLTDLNPPPGIAAGLGVFDTDSMHFRSTAQLVEKPPELMQMYRSPNLDRTKTQPAPSLGSFGRLHLPVNQR</sequence>
<gene>
    <name evidence="1" type="ORF">Z519_11307</name>
</gene>
<dbReference type="OrthoDB" id="4113557at2759"/>
<keyword evidence="2" id="KW-1185">Reference proteome</keyword>
<protein>
    <submittedName>
        <fullName evidence="1">Uncharacterized protein</fullName>
    </submittedName>
</protein>
<dbReference type="VEuPathDB" id="FungiDB:Z519_11307"/>
<reference evidence="1" key="1">
    <citation type="submission" date="2015-01" db="EMBL/GenBank/DDBJ databases">
        <title>The Genome Sequence of Cladophialophora bantiana CBS 173.52.</title>
        <authorList>
            <consortium name="The Broad Institute Genomics Platform"/>
            <person name="Cuomo C."/>
            <person name="de Hoog S."/>
            <person name="Gorbushina A."/>
            <person name="Stielow B."/>
            <person name="Teixiera M."/>
            <person name="Abouelleil A."/>
            <person name="Chapman S.B."/>
            <person name="Priest M."/>
            <person name="Young S.K."/>
            <person name="Wortman J."/>
            <person name="Nusbaum C."/>
            <person name="Birren B."/>
        </authorList>
    </citation>
    <scope>NUCLEOTIDE SEQUENCE [LARGE SCALE GENOMIC DNA]</scope>
    <source>
        <strain evidence="1">CBS 173.52</strain>
    </source>
</reference>
<dbReference type="HOGENOM" id="CLU_1288769_0_0_1"/>
<dbReference type="EMBL" id="KN847000">
    <property type="protein sequence ID" value="KIW88196.1"/>
    <property type="molecule type" value="Genomic_DNA"/>
</dbReference>
<evidence type="ECO:0000313" key="1">
    <source>
        <dbReference type="EMBL" id="KIW88196.1"/>
    </source>
</evidence>
<proteinExistence type="predicted"/>